<dbReference type="Pfam" id="PF00582">
    <property type="entry name" value="Usp"/>
    <property type="match status" value="1"/>
</dbReference>
<dbReference type="SUPFAM" id="SSF52402">
    <property type="entry name" value="Adenine nucleotide alpha hydrolases-like"/>
    <property type="match status" value="1"/>
</dbReference>
<comment type="caution">
    <text evidence="3">The sequence shown here is derived from an EMBL/GenBank/DDBJ whole genome shotgun (WGS) entry which is preliminary data.</text>
</comment>
<dbReference type="InterPro" id="IPR006016">
    <property type="entry name" value="UspA"/>
</dbReference>
<dbReference type="PRINTS" id="PR01438">
    <property type="entry name" value="UNVRSLSTRESS"/>
</dbReference>
<dbReference type="AlphaFoldDB" id="A0A7C4EW27"/>
<dbReference type="PANTHER" id="PTHR46268:SF6">
    <property type="entry name" value="UNIVERSAL STRESS PROTEIN UP12"/>
    <property type="match status" value="1"/>
</dbReference>
<gene>
    <name evidence="3" type="ORF">ENV54_02415</name>
</gene>
<name>A0A7C4EW27_9BACT</name>
<reference evidence="3" key="1">
    <citation type="journal article" date="2020" name="mSystems">
        <title>Genome- and Community-Level Interaction Insights into Carbon Utilization and Element Cycling Functions of Hydrothermarchaeota in Hydrothermal Sediment.</title>
        <authorList>
            <person name="Zhou Z."/>
            <person name="Liu Y."/>
            <person name="Xu W."/>
            <person name="Pan J."/>
            <person name="Luo Z.H."/>
            <person name="Li M."/>
        </authorList>
    </citation>
    <scope>NUCLEOTIDE SEQUENCE [LARGE SCALE GENOMIC DNA]</scope>
    <source>
        <strain evidence="3">SpSt-769</strain>
    </source>
</reference>
<feature type="domain" description="UspA" evidence="2">
    <location>
        <begin position="2"/>
        <end position="130"/>
    </location>
</feature>
<dbReference type="EMBL" id="DTGT01000078">
    <property type="protein sequence ID" value="HGH60135.1"/>
    <property type="molecule type" value="Genomic_DNA"/>
</dbReference>
<accession>A0A7C4EW27</accession>
<evidence type="ECO:0000256" key="1">
    <source>
        <dbReference type="ARBA" id="ARBA00008791"/>
    </source>
</evidence>
<sequence>MKFLVAYDGSPQANEALKLAKQNALALNAKVFVVTSLFGDKETTSRDIEQAEDGLDYAKKLLSESGVDVETHLLVHGRTPGEDLVEFAKENEIDQIFVGVRKVSQVGKMLFGSTARHLILNAPCPVVSVK</sequence>
<proteinExistence type="inferred from homology"/>
<dbReference type="InterPro" id="IPR014729">
    <property type="entry name" value="Rossmann-like_a/b/a_fold"/>
</dbReference>
<dbReference type="PANTHER" id="PTHR46268">
    <property type="entry name" value="STRESS RESPONSE PROTEIN NHAX"/>
    <property type="match status" value="1"/>
</dbReference>
<dbReference type="Gene3D" id="3.40.50.620">
    <property type="entry name" value="HUPs"/>
    <property type="match status" value="1"/>
</dbReference>
<comment type="similarity">
    <text evidence="1">Belongs to the universal stress protein A family.</text>
</comment>
<dbReference type="InterPro" id="IPR006015">
    <property type="entry name" value="Universal_stress_UspA"/>
</dbReference>
<evidence type="ECO:0000313" key="3">
    <source>
        <dbReference type="EMBL" id="HGH60135.1"/>
    </source>
</evidence>
<organism evidence="3">
    <name type="scientific">Desulfomonile tiedjei</name>
    <dbReference type="NCBI Taxonomy" id="2358"/>
    <lineage>
        <taxon>Bacteria</taxon>
        <taxon>Pseudomonadati</taxon>
        <taxon>Thermodesulfobacteriota</taxon>
        <taxon>Desulfomonilia</taxon>
        <taxon>Desulfomonilales</taxon>
        <taxon>Desulfomonilaceae</taxon>
        <taxon>Desulfomonile</taxon>
    </lineage>
</organism>
<dbReference type="CDD" id="cd00293">
    <property type="entry name" value="USP-like"/>
    <property type="match status" value="1"/>
</dbReference>
<evidence type="ECO:0000259" key="2">
    <source>
        <dbReference type="Pfam" id="PF00582"/>
    </source>
</evidence>
<protein>
    <submittedName>
        <fullName evidence="3">Universal stress protein</fullName>
    </submittedName>
</protein>